<proteinExistence type="predicted"/>
<dbReference type="NCBIfam" id="TIGR01764">
    <property type="entry name" value="excise"/>
    <property type="match status" value="1"/>
</dbReference>
<keyword evidence="4" id="KW-1185">Reference proteome</keyword>
<organism evidence="2 4">
    <name type="scientific">Syntrophomonas zehnderi OL-4</name>
    <dbReference type="NCBI Taxonomy" id="690567"/>
    <lineage>
        <taxon>Bacteria</taxon>
        <taxon>Bacillati</taxon>
        <taxon>Bacillota</taxon>
        <taxon>Clostridia</taxon>
        <taxon>Eubacteriales</taxon>
        <taxon>Syntrophomonadaceae</taxon>
        <taxon>Syntrophomonas</taxon>
    </lineage>
</organism>
<keyword evidence="2" id="KW-0238">DNA-binding</keyword>
<dbReference type="EMBL" id="CGIH01000018">
    <property type="protein sequence ID" value="CFX33448.1"/>
    <property type="molecule type" value="Genomic_DNA"/>
</dbReference>
<sequence length="96" mass="11354">MEAMSQQDIQKVMEGLRVLVEWLQRGKETKLPQKVESTWSNIPEVLQVNELAEVLNVSRWTAYELCRRSDFPAVRIGRRILVRKDQLRAWMDKQIS</sequence>
<dbReference type="GO" id="GO:0003677">
    <property type="term" value="F:DNA binding"/>
    <property type="evidence" value="ECO:0007669"/>
    <property type="project" value="UniProtKB-KW"/>
</dbReference>
<name>A0A0E4C7P3_9FIRM</name>
<dbReference type="InterPro" id="IPR009061">
    <property type="entry name" value="DNA-bd_dom_put_sf"/>
</dbReference>
<dbReference type="Proteomes" id="UP000045545">
    <property type="component" value="Unassembled WGS sequence"/>
</dbReference>
<dbReference type="AlphaFoldDB" id="A0A0E4C7P3"/>
<evidence type="ECO:0000313" key="4">
    <source>
        <dbReference type="Proteomes" id="UP000045545"/>
    </source>
</evidence>
<dbReference type="EMBL" id="CGIH01000004">
    <property type="protein sequence ID" value="CFX06310.1"/>
    <property type="molecule type" value="Genomic_DNA"/>
</dbReference>
<evidence type="ECO:0000313" key="2">
    <source>
        <dbReference type="EMBL" id="CFX06310.1"/>
    </source>
</evidence>
<gene>
    <name evidence="3" type="ORF">1037</name>
    <name evidence="2" type="ORF">354</name>
</gene>
<dbReference type="Pfam" id="PF12728">
    <property type="entry name" value="HTH_17"/>
    <property type="match status" value="1"/>
</dbReference>
<reference evidence="2 4" key="1">
    <citation type="submission" date="2015-03" db="EMBL/GenBank/DDBJ databases">
        <authorList>
            <person name="Strepis Nikolaos"/>
        </authorList>
    </citation>
    <scope>NUCLEOTIDE SEQUENCE [LARGE SCALE GENOMIC DNA]</scope>
    <source>
        <strain evidence="2 4">OL-4</strain>
    </source>
</reference>
<protein>
    <submittedName>
        <fullName evidence="2">Excisionase/Xis, DNA-binding</fullName>
    </submittedName>
</protein>
<feature type="domain" description="Helix-turn-helix" evidence="1">
    <location>
        <begin position="46"/>
        <end position="94"/>
    </location>
</feature>
<dbReference type="STRING" id="690567.1037"/>
<dbReference type="InterPro" id="IPR041657">
    <property type="entry name" value="HTH_17"/>
</dbReference>
<evidence type="ECO:0000313" key="3">
    <source>
        <dbReference type="EMBL" id="CFX33448.1"/>
    </source>
</evidence>
<accession>A0A0E4C7P3</accession>
<evidence type="ECO:0000259" key="1">
    <source>
        <dbReference type="Pfam" id="PF12728"/>
    </source>
</evidence>
<dbReference type="SUPFAM" id="SSF46955">
    <property type="entry name" value="Putative DNA-binding domain"/>
    <property type="match status" value="1"/>
</dbReference>
<dbReference type="InterPro" id="IPR010093">
    <property type="entry name" value="SinI_DNA-bd"/>
</dbReference>